<dbReference type="EMBL" id="BMAT01009406">
    <property type="protein sequence ID" value="GFS05814.1"/>
    <property type="molecule type" value="Genomic_DNA"/>
</dbReference>
<sequence length="262" mass="29722">MHQQRMLQMMIKDEFYSKLQEVLTYIPKHGITIFMGDLNAKVGSDNTGFDMGKQGLGILGYKKTAKKPWIRDETWKLIEERKRLKQGLLSSQGEQIIAAITAYRAKNKCVKTAARNDKKTYLEDKASEAQEAAFRGDTQTFYRITRDLTKTNSSQPSTVKDEHGKLITKLENQCKRWANHFKTILNTERPAYIEGKGKEIEMRKGPITCLEIEKAIANSKSNRAPGEDRITADMLKADPSMSAKCLVGLFNKVWAEEKAPDA</sequence>
<keyword evidence="1" id="KW-0255">Endonuclease</keyword>
<accession>A0AAV4I9N6</accession>
<dbReference type="Proteomes" id="UP000762676">
    <property type="component" value="Unassembled WGS sequence"/>
</dbReference>
<protein>
    <submittedName>
        <fullName evidence="1">Endonuclease-reverse transcriptase</fullName>
    </submittedName>
</protein>
<proteinExistence type="predicted"/>
<keyword evidence="1" id="KW-0540">Nuclease</keyword>
<name>A0AAV4I9N6_9GAST</name>
<reference evidence="1 2" key="1">
    <citation type="journal article" date="2021" name="Elife">
        <title>Chloroplast acquisition without the gene transfer in kleptoplastic sea slugs, Plakobranchus ocellatus.</title>
        <authorList>
            <person name="Maeda T."/>
            <person name="Takahashi S."/>
            <person name="Yoshida T."/>
            <person name="Shimamura S."/>
            <person name="Takaki Y."/>
            <person name="Nagai Y."/>
            <person name="Toyoda A."/>
            <person name="Suzuki Y."/>
            <person name="Arimoto A."/>
            <person name="Ishii H."/>
            <person name="Satoh N."/>
            <person name="Nishiyama T."/>
            <person name="Hasebe M."/>
            <person name="Maruyama T."/>
            <person name="Minagawa J."/>
            <person name="Obokata J."/>
            <person name="Shigenobu S."/>
        </authorList>
    </citation>
    <scope>NUCLEOTIDE SEQUENCE [LARGE SCALE GENOMIC DNA]</scope>
</reference>
<organism evidence="1 2">
    <name type="scientific">Elysia marginata</name>
    <dbReference type="NCBI Taxonomy" id="1093978"/>
    <lineage>
        <taxon>Eukaryota</taxon>
        <taxon>Metazoa</taxon>
        <taxon>Spiralia</taxon>
        <taxon>Lophotrochozoa</taxon>
        <taxon>Mollusca</taxon>
        <taxon>Gastropoda</taxon>
        <taxon>Heterobranchia</taxon>
        <taxon>Euthyneura</taxon>
        <taxon>Panpulmonata</taxon>
        <taxon>Sacoglossa</taxon>
        <taxon>Placobranchoidea</taxon>
        <taxon>Plakobranchidae</taxon>
        <taxon>Elysia</taxon>
    </lineage>
</organism>
<evidence type="ECO:0000313" key="1">
    <source>
        <dbReference type="EMBL" id="GFS05814.1"/>
    </source>
</evidence>
<comment type="caution">
    <text evidence="1">The sequence shown here is derived from an EMBL/GenBank/DDBJ whole genome shotgun (WGS) entry which is preliminary data.</text>
</comment>
<evidence type="ECO:0000313" key="2">
    <source>
        <dbReference type="Proteomes" id="UP000762676"/>
    </source>
</evidence>
<keyword evidence="1" id="KW-0378">Hydrolase</keyword>
<dbReference type="AlphaFoldDB" id="A0AAV4I9N6"/>
<keyword evidence="2" id="KW-1185">Reference proteome</keyword>
<gene>
    <name evidence="1" type="ORF">ElyMa_004691300</name>
</gene>
<dbReference type="GO" id="GO:0004519">
    <property type="term" value="F:endonuclease activity"/>
    <property type="evidence" value="ECO:0007669"/>
    <property type="project" value="UniProtKB-KW"/>
</dbReference>